<comment type="caution">
    <text evidence="2">The sequence shown here is derived from an EMBL/GenBank/DDBJ whole genome shotgun (WGS) entry which is preliminary data.</text>
</comment>
<keyword evidence="1" id="KW-0472">Membrane</keyword>
<keyword evidence="1" id="KW-1133">Transmembrane helix</keyword>
<gene>
    <name evidence="2" type="ORF">RDB_LOCUS105513</name>
</gene>
<feature type="transmembrane region" description="Helical" evidence="1">
    <location>
        <begin position="70"/>
        <end position="91"/>
    </location>
</feature>
<organism evidence="2 3">
    <name type="scientific">Rhizoctonia solani</name>
    <dbReference type="NCBI Taxonomy" id="456999"/>
    <lineage>
        <taxon>Eukaryota</taxon>
        <taxon>Fungi</taxon>
        <taxon>Dikarya</taxon>
        <taxon>Basidiomycota</taxon>
        <taxon>Agaricomycotina</taxon>
        <taxon>Agaricomycetes</taxon>
        <taxon>Cantharellales</taxon>
        <taxon>Ceratobasidiaceae</taxon>
        <taxon>Rhizoctonia</taxon>
    </lineage>
</organism>
<sequence length="330" mass="36693">MDRALKWCAFRLQANRNGNMRYGGQGLQAPIYSFKIPAVARHTIVPMPLPLAKSTGSQTESDSSKERRSFIGFVSWILWRLVCVASLGFAARYRERLRLFEGLYDIDDTDYKPWSTLPIYSDRGYKHNSIQTLRQKQQEEWDRLNITVSVITATSAAALAIQAINPNAQVYWLVTAFYSIAFGLSLEGIILITHMTISAGGSSDEGIARLARGILVSTNYYRAPKLTAFIMALPAIFATYSSLFLLLGLVAMVVGGPGEGVGTQSKEYILLSSFARLVLGWRYEEDETPKKYSRRKETLQEHLYPVVITAARATTVVGRPSPVHGAPITT</sequence>
<dbReference type="AlphaFoldDB" id="A0A8H3I222"/>
<evidence type="ECO:0000313" key="2">
    <source>
        <dbReference type="EMBL" id="CAE7170241.1"/>
    </source>
</evidence>
<name>A0A8H3I222_9AGAM</name>
<protein>
    <submittedName>
        <fullName evidence="2">Uncharacterized protein</fullName>
    </submittedName>
</protein>
<feature type="transmembrane region" description="Helical" evidence="1">
    <location>
        <begin position="229"/>
        <end position="256"/>
    </location>
</feature>
<keyword evidence="1" id="KW-0812">Transmembrane</keyword>
<reference evidence="2" key="1">
    <citation type="submission" date="2021-01" db="EMBL/GenBank/DDBJ databases">
        <authorList>
            <person name="Kaushik A."/>
        </authorList>
    </citation>
    <scope>NUCLEOTIDE SEQUENCE</scope>
    <source>
        <strain evidence="2">AG5</strain>
    </source>
</reference>
<dbReference type="EMBL" id="CAJNJQ010002244">
    <property type="protein sequence ID" value="CAE7170241.1"/>
    <property type="molecule type" value="Genomic_DNA"/>
</dbReference>
<proteinExistence type="predicted"/>
<dbReference type="Proteomes" id="UP000663827">
    <property type="component" value="Unassembled WGS sequence"/>
</dbReference>
<feature type="transmembrane region" description="Helical" evidence="1">
    <location>
        <begin position="170"/>
        <end position="192"/>
    </location>
</feature>
<feature type="transmembrane region" description="Helical" evidence="1">
    <location>
        <begin position="144"/>
        <end position="164"/>
    </location>
</feature>
<evidence type="ECO:0000256" key="1">
    <source>
        <dbReference type="SAM" id="Phobius"/>
    </source>
</evidence>
<evidence type="ECO:0000313" key="3">
    <source>
        <dbReference type="Proteomes" id="UP000663827"/>
    </source>
</evidence>
<accession>A0A8H3I222</accession>
<dbReference type="OrthoDB" id="5954824at2759"/>